<reference evidence="1 2" key="1">
    <citation type="submission" date="2017-11" db="EMBL/GenBank/DDBJ databases">
        <title>De novo assembly and phasing of dikaryotic genomes from two isolates of Puccinia coronata f. sp. avenae, the causal agent of oat crown rust.</title>
        <authorList>
            <person name="Miller M.E."/>
            <person name="Zhang Y."/>
            <person name="Omidvar V."/>
            <person name="Sperschneider J."/>
            <person name="Schwessinger B."/>
            <person name="Raley C."/>
            <person name="Palmer J.M."/>
            <person name="Garnica D."/>
            <person name="Upadhyaya N."/>
            <person name="Rathjen J."/>
            <person name="Taylor J.M."/>
            <person name="Park R.F."/>
            <person name="Dodds P.N."/>
            <person name="Hirsch C.D."/>
            <person name="Kianian S.F."/>
            <person name="Figueroa M."/>
        </authorList>
    </citation>
    <scope>NUCLEOTIDE SEQUENCE [LARGE SCALE GENOMIC DNA]</scope>
    <source>
        <strain evidence="1">12NC29</strain>
    </source>
</reference>
<name>A0A2N5TX58_9BASI</name>
<dbReference type="EMBL" id="PGCJ01000389">
    <property type="protein sequence ID" value="PLW30085.1"/>
    <property type="molecule type" value="Genomic_DNA"/>
</dbReference>
<protein>
    <submittedName>
        <fullName evidence="1">Uncharacterized protein</fullName>
    </submittedName>
</protein>
<gene>
    <name evidence="1" type="ORF">PCANC_23923</name>
</gene>
<sequence>MGSDNCVQSRVKQPGSMSLANMGSNRLFDPMLDDICPMSFYTSDRFLNSFEYVAEQASDLLGKLFSQQGNDLLLAEQANDLLGKELAEQASDLLAKQASDLLAKSRLACSVAKKPLGDKLGRIVHSNNSQGTA</sequence>
<proteinExistence type="predicted"/>
<evidence type="ECO:0000313" key="2">
    <source>
        <dbReference type="Proteomes" id="UP000235388"/>
    </source>
</evidence>
<evidence type="ECO:0000313" key="1">
    <source>
        <dbReference type="EMBL" id="PLW30085.1"/>
    </source>
</evidence>
<keyword evidence="2" id="KW-1185">Reference proteome</keyword>
<accession>A0A2N5TX58</accession>
<comment type="caution">
    <text evidence="1">The sequence shown here is derived from an EMBL/GenBank/DDBJ whole genome shotgun (WGS) entry which is preliminary data.</text>
</comment>
<organism evidence="1 2">
    <name type="scientific">Puccinia coronata f. sp. avenae</name>
    <dbReference type="NCBI Taxonomy" id="200324"/>
    <lineage>
        <taxon>Eukaryota</taxon>
        <taxon>Fungi</taxon>
        <taxon>Dikarya</taxon>
        <taxon>Basidiomycota</taxon>
        <taxon>Pucciniomycotina</taxon>
        <taxon>Pucciniomycetes</taxon>
        <taxon>Pucciniales</taxon>
        <taxon>Pucciniaceae</taxon>
        <taxon>Puccinia</taxon>
    </lineage>
</organism>
<dbReference type="AlphaFoldDB" id="A0A2N5TX58"/>
<dbReference type="Proteomes" id="UP000235388">
    <property type="component" value="Unassembled WGS sequence"/>
</dbReference>